<dbReference type="Gene3D" id="3.40.50.2300">
    <property type="match status" value="1"/>
</dbReference>
<dbReference type="PROSITE" id="PS50110">
    <property type="entry name" value="RESPONSE_REGULATORY"/>
    <property type="match status" value="1"/>
</dbReference>
<dbReference type="RefSeq" id="WP_213298648.1">
    <property type="nucleotide sequence ID" value="NZ_JAGYVZ010000008.1"/>
</dbReference>
<feature type="modified residue" description="4-aspartylphosphate" evidence="1">
    <location>
        <position position="59"/>
    </location>
</feature>
<comment type="caution">
    <text evidence="3">The sequence shown here is derived from an EMBL/GenBank/DDBJ whole genome shotgun (WGS) entry which is preliminary data.</text>
</comment>
<dbReference type="Proteomes" id="UP000722625">
    <property type="component" value="Unassembled WGS sequence"/>
</dbReference>
<dbReference type="Pfam" id="PF00072">
    <property type="entry name" value="Response_reg"/>
    <property type="match status" value="1"/>
</dbReference>
<dbReference type="SUPFAM" id="SSF52172">
    <property type="entry name" value="CheY-like"/>
    <property type="match status" value="1"/>
</dbReference>
<evidence type="ECO:0000313" key="4">
    <source>
        <dbReference type="Proteomes" id="UP000722625"/>
    </source>
</evidence>
<dbReference type="InterPro" id="IPR052893">
    <property type="entry name" value="TCS_response_regulator"/>
</dbReference>
<feature type="domain" description="Response regulatory" evidence="2">
    <location>
        <begin position="6"/>
        <end position="128"/>
    </location>
</feature>
<reference evidence="3 4" key="1">
    <citation type="journal article" date="2018" name="Int. J. Syst. Evol. Microbiol.">
        <title>Flavobacterium chryseum sp. nov. and Flavobacterium psychroterrae sp. nov., novel environmental bacteria isolated from Antarctica.</title>
        <authorList>
            <person name="Kralova S."/>
            <person name="Svec P."/>
            <person name="Busse H.J."/>
            <person name="Stankova E."/>
            <person name="Vaczi P."/>
            <person name="Sedlacek I."/>
        </authorList>
    </citation>
    <scope>NUCLEOTIDE SEQUENCE [LARGE SCALE GENOMIC DNA]</scope>
    <source>
        <strain evidence="3 4">CCM 8827</strain>
    </source>
</reference>
<proteinExistence type="predicted"/>
<keyword evidence="1" id="KW-0597">Phosphoprotein</keyword>
<organism evidence="3 4">
    <name type="scientific">Flavobacterium psychroterrae</name>
    <dbReference type="NCBI Taxonomy" id="2133767"/>
    <lineage>
        <taxon>Bacteria</taxon>
        <taxon>Pseudomonadati</taxon>
        <taxon>Bacteroidota</taxon>
        <taxon>Flavobacteriia</taxon>
        <taxon>Flavobacteriales</taxon>
        <taxon>Flavobacteriaceae</taxon>
        <taxon>Flavobacterium</taxon>
    </lineage>
</organism>
<dbReference type="InterPro" id="IPR011006">
    <property type="entry name" value="CheY-like_superfamily"/>
</dbReference>
<accession>A0ABS5PBQ9</accession>
<dbReference type="SMART" id="SM00448">
    <property type="entry name" value="REC"/>
    <property type="match status" value="1"/>
</dbReference>
<sequence>MNLNGEIIVVEDDVDDREFLDDIFKSLQIPNKVVFFEDSTEVVQYLLKDEVRPFLVLSDINMPKLDGYELRVQIMANEILLKKCVPYIFLSTSKEPEYIRKAFELAVHGYFQKEEDFGKYKEIISNIVSYWKSCQRPLIGW</sequence>
<protein>
    <submittedName>
        <fullName evidence="3">Response regulator</fullName>
    </submittedName>
</protein>
<evidence type="ECO:0000313" key="3">
    <source>
        <dbReference type="EMBL" id="MBS7231338.1"/>
    </source>
</evidence>
<gene>
    <name evidence="3" type="ORF">KHA90_09900</name>
</gene>
<name>A0ABS5PBQ9_9FLAO</name>
<dbReference type="InterPro" id="IPR001789">
    <property type="entry name" value="Sig_transdc_resp-reg_receiver"/>
</dbReference>
<evidence type="ECO:0000259" key="2">
    <source>
        <dbReference type="PROSITE" id="PS50110"/>
    </source>
</evidence>
<keyword evidence="4" id="KW-1185">Reference proteome</keyword>
<dbReference type="EMBL" id="JAGYVZ010000008">
    <property type="protein sequence ID" value="MBS7231338.1"/>
    <property type="molecule type" value="Genomic_DNA"/>
</dbReference>
<evidence type="ECO:0000256" key="1">
    <source>
        <dbReference type="PROSITE-ProRule" id="PRU00169"/>
    </source>
</evidence>
<dbReference type="PANTHER" id="PTHR44520">
    <property type="entry name" value="RESPONSE REGULATOR RCP1-RELATED"/>
    <property type="match status" value="1"/>
</dbReference>